<accession>A0ABR2HCP3</accession>
<comment type="caution">
    <text evidence="1">The sequence shown here is derived from an EMBL/GenBank/DDBJ whole genome shotgun (WGS) entry which is preliminary data.</text>
</comment>
<dbReference type="InterPro" id="IPR026906">
    <property type="entry name" value="LRR_5"/>
</dbReference>
<dbReference type="InterPro" id="IPR053139">
    <property type="entry name" value="Surface_bspA-like"/>
</dbReference>
<dbReference type="Gene3D" id="3.80.10.10">
    <property type="entry name" value="Ribonuclease Inhibitor"/>
    <property type="match status" value="4"/>
</dbReference>
<evidence type="ECO:0000313" key="1">
    <source>
        <dbReference type="EMBL" id="KAK8844458.1"/>
    </source>
</evidence>
<proteinExistence type="predicted"/>
<organism evidence="1 2">
    <name type="scientific">Tritrichomonas musculus</name>
    <dbReference type="NCBI Taxonomy" id="1915356"/>
    <lineage>
        <taxon>Eukaryota</taxon>
        <taxon>Metamonada</taxon>
        <taxon>Parabasalia</taxon>
        <taxon>Tritrichomonadida</taxon>
        <taxon>Tritrichomonadidae</taxon>
        <taxon>Tritrichomonas</taxon>
    </lineage>
</organism>
<keyword evidence="2" id="KW-1185">Reference proteome</keyword>
<protein>
    <submittedName>
        <fullName evidence="1">Uncharacterized protein</fullName>
    </submittedName>
</protein>
<dbReference type="SUPFAM" id="SSF52058">
    <property type="entry name" value="L domain-like"/>
    <property type="match status" value="2"/>
</dbReference>
<name>A0ABR2HCP3_9EUKA</name>
<dbReference type="PANTHER" id="PTHR45661:SF3">
    <property type="entry name" value="IG-LIKE DOMAIN-CONTAINING PROTEIN"/>
    <property type="match status" value="1"/>
</dbReference>
<evidence type="ECO:0000313" key="2">
    <source>
        <dbReference type="Proteomes" id="UP001470230"/>
    </source>
</evidence>
<dbReference type="EMBL" id="JAPFFF010000032">
    <property type="protein sequence ID" value="KAK8844458.1"/>
    <property type="molecule type" value="Genomic_DNA"/>
</dbReference>
<dbReference type="Proteomes" id="UP001470230">
    <property type="component" value="Unassembled WGS sequence"/>
</dbReference>
<dbReference type="PANTHER" id="PTHR45661">
    <property type="entry name" value="SURFACE ANTIGEN"/>
    <property type="match status" value="1"/>
</dbReference>
<sequence length="634" mass="73608">MIKIVFEQYEKDFNTKLSKEKKREILKFFTKFSKLRFERDFRNFENILHKACELSDVDLIKIYLSETIQNDTKDLTFQIDKINRTASLIKVRYSNKKHIIPRTVQYESTEYIITSITGIYCDINTINFAEDSAIKTFYFGALSYADLEEIYFPASLKELKEGWCHWTKNLTKIIISPNNNQFIFKDNKLLLGKSCPDNDEFDVILFAARDIEEISIPSNIKIISSYAFEYCLYLNKVEIPPNSNLQIIGSFAFFNTQIEEIFIPPKVTKICKSAFDFCHFLTKVNIPRNSNLQTIETLAFLYINEIYFPAKLKELEDGWCRNVNKFCKIRISLLNNQFIFKNNKFLFGKSDPSNYKFDKFLLAVGDIEEISIPTSIKFISSCAFCHCFNLKKIKITPKSNLQTIGSFAFGNTKIEDIYFPAGLRKLKKGWCYKTYNLTKIIISPSNNQFIFKDNKILLGKMDPNSDDFDILLFAARDIKEISISSNIKKISSYAFDNCQKLIKVDISPNSNLQTIESNAFQYSNIKQIFIPSKVSKICENAFYRCMNLIKIEIPPNSNLQIIESHAFQYSNIEQIFIPSKVSKICVFAFFCCNNLKIIEISEESELESIPLKDLSYIKVTIMIPSSLRKLIQDK</sequence>
<dbReference type="Pfam" id="PF13306">
    <property type="entry name" value="LRR_5"/>
    <property type="match status" value="4"/>
</dbReference>
<dbReference type="InterPro" id="IPR032675">
    <property type="entry name" value="LRR_dom_sf"/>
</dbReference>
<gene>
    <name evidence="1" type="ORF">M9Y10_024317</name>
</gene>
<reference evidence="1 2" key="1">
    <citation type="submission" date="2024-04" db="EMBL/GenBank/DDBJ databases">
        <title>Tritrichomonas musculus Genome.</title>
        <authorList>
            <person name="Alves-Ferreira E."/>
            <person name="Grigg M."/>
            <person name="Lorenzi H."/>
            <person name="Galac M."/>
        </authorList>
    </citation>
    <scope>NUCLEOTIDE SEQUENCE [LARGE SCALE GENOMIC DNA]</scope>
    <source>
        <strain evidence="1 2">EAF2021</strain>
    </source>
</reference>